<dbReference type="SUPFAM" id="SSF53383">
    <property type="entry name" value="PLP-dependent transferases"/>
    <property type="match status" value="1"/>
</dbReference>
<reference evidence="9" key="1">
    <citation type="submission" date="2022-10" db="EMBL/GenBank/DDBJ databases">
        <authorList>
            <person name="Chen Y."/>
            <person name="Dougan E. K."/>
            <person name="Chan C."/>
            <person name="Rhodes N."/>
            <person name="Thang M."/>
        </authorList>
    </citation>
    <scope>NUCLEOTIDE SEQUENCE</scope>
</reference>
<dbReference type="Gene3D" id="3.40.640.10">
    <property type="entry name" value="Type I PLP-dependent aspartate aminotransferase-like (Major domain)"/>
    <property type="match status" value="1"/>
</dbReference>
<dbReference type="EMBL" id="CAMXCT020001399">
    <property type="protein sequence ID" value="CAL1143094.1"/>
    <property type="molecule type" value="Genomic_DNA"/>
</dbReference>
<gene>
    <name evidence="9" type="ORF">C1SCF055_LOCUS16771</name>
</gene>
<dbReference type="GO" id="GO:0006534">
    <property type="term" value="P:cysteine metabolic process"/>
    <property type="evidence" value="ECO:0007669"/>
    <property type="project" value="InterPro"/>
</dbReference>
<evidence type="ECO:0000256" key="1">
    <source>
        <dbReference type="ARBA" id="ARBA00001933"/>
    </source>
</evidence>
<evidence type="ECO:0000256" key="3">
    <source>
        <dbReference type="ARBA" id="ARBA00022679"/>
    </source>
</evidence>
<accession>A0A9P1FU59</accession>
<dbReference type="NCBIfam" id="TIGR01979">
    <property type="entry name" value="sufS"/>
    <property type="match status" value="1"/>
</dbReference>
<dbReference type="InterPro" id="IPR015424">
    <property type="entry name" value="PyrdxlP-dep_Trfase"/>
</dbReference>
<dbReference type="EMBL" id="CAMXCT030001399">
    <property type="protein sequence ID" value="CAL4777031.1"/>
    <property type="molecule type" value="Genomic_DNA"/>
</dbReference>
<feature type="domain" description="Aminotransferase class V" evidence="8">
    <location>
        <begin position="91"/>
        <end position="464"/>
    </location>
</feature>
<dbReference type="Gene3D" id="3.90.1150.10">
    <property type="entry name" value="Aspartate Aminotransferase, domain 1"/>
    <property type="match status" value="1"/>
</dbReference>
<dbReference type="InterPro" id="IPR015421">
    <property type="entry name" value="PyrdxlP-dep_Trfase_major"/>
</dbReference>
<dbReference type="GO" id="GO:0006412">
    <property type="term" value="P:translation"/>
    <property type="evidence" value="ECO:0007669"/>
    <property type="project" value="InterPro"/>
</dbReference>
<evidence type="ECO:0000256" key="2">
    <source>
        <dbReference type="ARBA" id="ARBA00012239"/>
    </source>
</evidence>
<dbReference type="PANTHER" id="PTHR43586:SF8">
    <property type="entry name" value="CYSTEINE DESULFURASE 1, CHLOROPLASTIC"/>
    <property type="match status" value="1"/>
</dbReference>
<dbReference type="InterPro" id="IPR010970">
    <property type="entry name" value="Cys_dSase_SufS"/>
</dbReference>
<name>A0A9P1FU59_9DINO</name>
<dbReference type="Pfam" id="PF00266">
    <property type="entry name" value="Aminotran_5"/>
    <property type="match status" value="1"/>
</dbReference>
<dbReference type="InterPro" id="IPR006846">
    <property type="entry name" value="Ribosomal_eS30"/>
</dbReference>
<comment type="catalytic activity">
    <reaction evidence="7">
        <text>(sulfur carrier)-H + L-cysteine = (sulfur carrier)-SH + L-alanine</text>
        <dbReference type="Rhea" id="RHEA:43892"/>
        <dbReference type="Rhea" id="RHEA-COMP:14737"/>
        <dbReference type="Rhea" id="RHEA-COMP:14739"/>
        <dbReference type="ChEBI" id="CHEBI:29917"/>
        <dbReference type="ChEBI" id="CHEBI:35235"/>
        <dbReference type="ChEBI" id="CHEBI:57972"/>
        <dbReference type="ChEBI" id="CHEBI:64428"/>
        <dbReference type="EC" id="2.8.1.7"/>
    </reaction>
</comment>
<evidence type="ECO:0000313" key="11">
    <source>
        <dbReference type="Proteomes" id="UP001152797"/>
    </source>
</evidence>
<evidence type="ECO:0000256" key="5">
    <source>
        <dbReference type="ARBA" id="ARBA00022980"/>
    </source>
</evidence>
<dbReference type="GO" id="GO:0003735">
    <property type="term" value="F:structural constituent of ribosome"/>
    <property type="evidence" value="ECO:0007669"/>
    <property type="project" value="InterPro"/>
</dbReference>
<protein>
    <recommendedName>
        <fullName evidence="2">cysteine desulfurase</fullName>
        <ecNumber evidence="2">2.8.1.7</ecNumber>
    </recommendedName>
</protein>
<reference evidence="10" key="2">
    <citation type="submission" date="2024-04" db="EMBL/GenBank/DDBJ databases">
        <authorList>
            <person name="Chen Y."/>
            <person name="Shah S."/>
            <person name="Dougan E. K."/>
            <person name="Thang M."/>
            <person name="Chan C."/>
        </authorList>
    </citation>
    <scope>NUCLEOTIDE SEQUENCE [LARGE SCALE GENOMIC DNA]</scope>
</reference>
<organism evidence="9">
    <name type="scientific">Cladocopium goreaui</name>
    <dbReference type="NCBI Taxonomy" id="2562237"/>
    <lineage>
        <taxon>Eukaryota</taxon>
        <taxon>Sar</taxon>
        <taxon>Alveolata</taxon>
        <taxon>Dinophyceae</taxon>
        <taxon>Suessiales</taxon>
        <taxon>Symbiodiniaceae</taxon>
        <taxon>Cladocopium</taxon>
    </lineage>
</organism>
<dbReference type="EC" id="2.8.1.7" evidence="2"/>
<dbReference type="Pfam" id="PF04758">
    <property type="entry name" value="Ribosomal_S30"/>
    <property type="match status" value="1"/>
</dbReference>
<evidence type="ECO:0000313" key="10">
    <source>
        <dbReference type="EMBL" id="CAL1143094.1"/>
    </source>
</evidence>
<evidence type="ECO:0000256" key="7">
    <source>
        <dbReference type="ARBA" id="ARBA00050776"/>
    </source>
</evidence>
<dbReference type="InterPro" id="IPR015422">
    <property type="entry name" value="PyrdxlP-dep_Trfase_small"/>
</dbReference>
<comment type="caution">
    <text evidence="9">The sequence shown here is derived from an EMBL/GenBank/DDBJ whole genome shotgun (WGS) entry which is preliminary data.</text>
</comment>
<dbReference type="GO" id="GO:0031071">
    <property type="term" value="F:cysteine desulfurase activity"/>
    <property type="evidence" value="ECO:0007669"/>
    <property type="project" value="UniProtKB-EC"/>
</dbReference>
<sequence length="817" mass="88842">MALTLSPSTRPYQPVLVPSANAEAKGVPWPEIPERRSLALAGVALATTTRLSRRGTRATARSRCRLAANWDEIRGDFPALQQEVKPGIRLVYLDNAATSQKPRHVLEELNRFYGSDNSNVHRGMHTLSMRSTEAFEGARKKVADFVNAPDVHEIIFTRNATEAINLVARTWGAANIASGDEIVLTVMEHHSNLVPWQQLAESTGATLKFGRLRSNGTLDIDHFESLITERTKLVGLCHVSNVLGCVNPIERVAKKCQSVDAKLLVDACQSVPHMPVNVQTLGADWLVASSHKMCGPTGIGFLWGRAELLRASPPFLGGGEMIDEVKLEGSTYNDIPHRFEAGTPAFAEAIALGSACDYLQRLGMDAIARREHQLSKRLWDRVAALPGVTMYGPSPEEDPDRASLVCFNVEGCHANDLATIIDQDRGIAMRSGHHCTQPLHTELGIAASARLSAYFYNTEEEIDAAADALRAAIELITGQGQGEALDPAMAALLDVTLRTCLTAVVESNCARFGSRERQLRRYALARATLLIKMGKVHGSLARAGKVKNQTPKVAKAEKKKKLTGRAKKRFVYNRRFVSVVKSGPKRGPNSNAGKRCHNGVMDSAAPKNRGAEGSTVVAQFEAASNSFSAALDVLAVGQKGTLLALELLAQRPQGKVPCAVLDKVGEEEVLAAVRPARPNFKVRGFHNYRLGFLEAEDWLDPSVEETWAGAEKLLVASQTTVMPLAKAIAARMKALPENGTVLLETSLRGDRDRKRLRASHLTQAVARAYVWQVRPVNESMPVRPFHCAARILQKGPNAPLLQLAVLPSGLPVMQSGE</sequence>
<dbReference type="Proteomes" id="UP001152797">
    <property type="component" value="Unassembled WGS sequence"/>
</dbReference>
<evidence type="ECO:0000313" key="9">
    <source>
        <dbReference type="EMBL" id="CAI3989719.1"/>
    </source>
</evidence>
<dbReference type="OrthoDB" id="420046at2759"/>
<proteinExistence type="predicted"/>
<dbReference type="GO" id="GO:1990904">
    <property type="term" value="C:ribonucleoprotein complex"/>
    <property type="evidence" value="ECO:0007669"/>
    <property type="project" value="UniProtKB-KW"/>
</dbReference>
<comment type="cofactor">
    <cofactor evidence="1">
        <name>pyridoxal 5'-phosphate</name>
        <dbReference type="ChEBI" id="CHEBI:597326"/>
    </cofactor>
</comment>
<keyword evidence="6" id="KW-0687">Ribonucleoprotein</keyword>
<evidence type="ECO:0000259" key="8">
    <source>
        <dbReference type="Pfam" id="PF00266"/>
    </source>
</evidence>
<dbReference type="EMBL" id="CAMXCT010001399">
    <property type="protein sequence ID" value="CAI3989719.1"/>
    <property type="molecule type" value="Genomic_DNA"/>
</dbReference>
<dbReference type="CDD" id="cd06453">
    <property type="entry name" value="SufS_like"/>
    <property type="match status" value="1"/>
</dbReference>
<keyword evidence="4" id="KW-0663">Pyridoxal phosphate</keyword>
<dbReference type="GO" id="GO:0005840">
    <property type="term" value="C:ribosome"/>
    <property type="evidence" value="ECO:0007669"/>
    <property type="project" value="UniProtKB-KW"/>
</dbReference>
<dbReference type="GO" id="GO:0030170">
    <property type="term" value="F:pyridoxal phosphate binding"/>
    <property type="evidence" value="ECO:0007669"/>
    <property type="project" value="InterPro"/>
</dbReference>
<evidence type="ECO:0000256" key="6">
    <source>
        <dbReference type="ARBA" id="ARBA00023274"/>
    </source>
</evidence>
<keyword evidence="3" id="KW-0808">Transferase</keyword>
<dbReference type="InterPro" id="IPR000192">
    <property type="entry name" value="Aminotrans_V_dom"/>
</dbReference>
<keyword evidence="5" id="KW-0689">Ribosomal protein</keyword>
<dbReference type="AlphaFoldDB" id="A0A9P1FU59"/>
<evidence type="ECO:0000256" key="4">
    <source>
        <dbReference type="ARBA" id="ARBA00022898"/>
    </source>
</evidence>
<keyword evidence="11" id="KW-1185">Reference proteome</keyword>
<dbReference type="PANTHER" id="PTHR43586">
    <property type="entry name" value="CYSTEINE DESULFURASE"/>
    <property type="match status" value="1"/>
</dbReference>